<keyword evidence="6" id="KW-0675">Receptor</keyword>
<dbReference type="PROSITE" id="PS50262">
    <property type="entry name" value="G_PROTEIN_RECEP_F1_2"/>
    <property type="match status" value="1"/>
</dbReference>
<feature type="transmembrane region" description="Helical" evidence="9">
    <location>
        <begin position="205"/>
        <end position="228"/>
    </location>
</feature>
<dbReference type="PRINTS" id="PR00237">
    <property type="entry name" value="GPCRRHODOPSN"/>
</dbReference>
<feature type="compositionally biased region" description="Low complexity" evidence="8">
    <location>
        <begin position="573"/>
        <end position="601"/>
    </location>
</feature>
<evidence type="ECO:0000256" key="9">
    <source>
        <dbReference type="SAM" id="Phobius"/>
    </source>
</evidence>
<feature type="compositionally biased region" description="Polar residues" evidence="8">
    <location>
        <begin position="501"/>
        <end position="510"/>
    </location>
</feature>
<protein>
    <submittedName>
        <fullName evidence="12">Pineal opsin-like</fullName>
    </submittedName>
</protein>
<keyword evidence="4" id="KW-0297">G-protein coupled receptor</keyword>
<feature type="transmembrane region" description="Helical" evidence="9">
    <location>
        <begin position="162"/>
        <end position="185"/>
    </location>
</feature>
<sequence>MASLNLSYPSGATAAIALTNVTLSNHDPFVSSMSYSWDLIIGITIVMIVISGLFLNVTVLWTLVKRRAGLRHNHQLTNTDYYIIALASSDLLAVVLCYPLTFVSTLSHRWLFGQVGCSINGFFGFLFSTVDVGVLSTMSIVRMLSVKMPHCALVKQPRYTGVVLIGVLIYALIWTAAPLFGWGVYAPEPFGTSCTVSWKNPDRSYVTAVFTGVLAVPLFIMLVCYGCVVYHMSLSASRVERYFAERKRRAKSQNRLVRMAVIMCVCFLIIWLPYSVLSICFAYIPAFDVHPVQSAIPTVLAKISHVINPVIYFTMNPYYRRRVKCFNCWQSVTSNVSINTGGKMTEECPAERSSDQATQLPLSTYITPSPSMPHNIHAARYNATDRGSPAGSLGAYSDDEADNGTVTLTEVGSVDVHSSVTLKQQHLQDLILTLSKESGGVKNYQEGAKKNSLPNDYPPNNVAKSGSKSLTRLMLVLDKRNFKGVHKESSLNQSETRKLQSNDPDTSKNLLSAQETSGLNTKAGFLSNYNNLAANCGNLNDSEDGDGHLLRDKVRKKLVGVVLSTANGDSSHDSSASSTPEPDSSRSPSARSSDDINSNEISNPKRLVRFMAIHNGVDTATDQNENLETFVLVCPEEIEHLMVDKNSFPTELITNA</sequence>
<dbReference type="InterPro" id="IPR050125">
    <property type="entry name" value="GPCR_opsins"/>
</dbReference>
<feature type="transmembrane region" description="Helical" evidence="9">
    <location>
        <begin position="39"/>
        <end position="61"/>
    </location>
</feature>
<dbReference type="GO" id="GO:0004930">
    <property type="term" value="F:G protein-coupled receptor activity"/>
    <property type="evidence" value="ECO:0007669"/>
    <property type="project" value="UniProtKB-KW"/>
</dbReference>
<feature type="region of interest" description="Disordered" evidence="8">
    <location>
        <begin position="442"/>
        <end position="465"/>
    </location>
</feature>
<keyword evidence="3 9" id="KW-1133">Transmembrane helix</keyword>
<keyword evidence="7" id="KW-0807">Transducer</keyword>
<evidence type="ECO:0000259" key="10">
    <source>
        <dbReference type="PROSITE" id="PS50262"/>
    </source>
</evidence>
<accession>A0A9W2YIE4</accession>
<name>A0A9W2YIE4_BIOGL</name>
<evidence type="ECO:0000256" key="7">
    <source>
        <dbReference type="ARBA" id="ARBA00023224"/>
    </source>
</evidence>
<evidence type="ECO:0000256" key="8">
    <source>
        <dbReference type="SAM" id="MobiDB-lite"/>
    </source>
</evidence>
<evidence type="ECO:0000256" key="2">
    <source>
        <dbReference type="ARBA" id="ARBA00022692"/>
    </source>
</evidence>
<feature type="region of interest" description="Disordered" evidence="8">
    <location>
        <begin position="486"/>
        <end position="510"/>
    </location>
</feature>
<organism evidence="11 12">
    <name type="scientific">Biomphalaria glabrata</name>
    <name type="common">Bloodfluke planorb</name>
    <name type="synonym">Freshwater snail</name>
    <dbReference type="NCBI Taxonomy" id="6526"/>
    <lineage>
        <taxon>Eukaryota</taxon>
        <taxon>Metazoa</taxon>
        <taxon>Spiralia</taxon>
        <taxon>Lophotrochozoa</taxon>
        <taxon>Mollusca</taxon>
        <taxon>Gastropoda</taxon>
        <taxon>Heterobranchia</taxon>
        <taxon>Euthyneura</taxon>
        <taxon>Panpulmonata</taxon>
        <taxon>Hygrophila</taxon>
        <taxon>Lymnaeoidea</taxon>
        <taxon>Planorbidae</taxon>
        <taxon>Biomphalaria</taxon>
    </lineage>
</organism>
<evidence type="ECO:0000313" key="12">
    <source>
        <dbReference type="RefSeq" id="XP_055862616.1"/>
    </source>
</evidence>
<dbReference type="InterPro" id="IPR017452">
    <property type="entry name" value="GPCR_Rhodpsn_7TM"/>
</dbReference>
<evidence type="ECO:0000256" key="4">
    <source>
        <dbReference type="ARBA" id="ARBA00023040"/>
    </source>
</evidence>
<evidence type="ECO:0000256" key="5">
    <source>
        <dbReference type="ARBA" id="ARBA00023136"/>
    </source>
</evidence>
<feature type="compositionally biased region" description="Basic and acidic residues" evidence="8">
    <location>
        <begin position="486"/>
        <end position="500"/>
    </location>
</feature>
<dbReference type="Pfam" id="PF00001">
    <property type="entry name" value="7tm_1"/>
    <property type="match status" value="1"/>
</dbReference>
<evidence type="ECO:0000313" key="11">
    <source>
        <dbReference type="Proteomes" id="UP001165740"/>
    </source>
</evidence>
<keyword evidence="5 9" id="KW-0472">Membrane</keyword>
<reference evidence="12" key="1">
    <citation type="submission" date="2025-08" db="UniProtKB">
        <authorList>
            <consortium name="RefSeq"/>
        </authorList>
    </citation>
    <scope>IDENTIFICATION</scope>
</reference>
<dbReference type="RefSeq" id="XP_055862616.1">
    <property type="nucleotide sequence ID" value="XM_056006641.1"/>
</dbReference>
<feature type="transmembrane region" description="Helical" evidence="9">
    <location>
        <begin position="256"/>
        <end position="284"/>
    </location>
</feature>
<keyword evidence="11" id="KW-1185">Reference proteome</keyword>
<dbReference type="Gene3D" id="1.20.1070.10">
    <property type="entry name" value="Rhodopsin 7-helix transmembrane proteins"/>
    <property type="match status" value="1"/>
</dbReference>
<dbReference type="GeneID" id="106063629"/>
<dbReference type="OrthoDB" id="6137448at2759"/>
<keyword evidence="2 9" id="KW-0812">Transmembrane</keyword>
<evidence type="ECO:0000256" key="1">
    <source>
        <dbReference type="ARBA" id="ARBA00004141"/>
    </source>
</evidence>
<feature type="region of interest" description="Disordered" evidence="8">
    <location>
        <begin position="565"/>
        <end position="601"/>
    </location>
</feature>
<dbReference type="Proteomes" id="UP001165740">
    <property type="component" value="Chromosome 12"/>
</dbReference>
<feature type="transmembrane region" description="Helical" evidence="9">
    <location>
        <begin position="121"/>
        <end position="141"/>
    </location>
</feature>
<evidence type="ECO:0000256" key="3">
    <source>
        <dbReference type="ARBA" id="ARBA00022989"/>
    </source>
</evidence>
<dbReference type="CDD" id="cd14969">
    <property type="entry name" value="7tmA_Opsins_type2_animals"/>
    <property type="match status" value="1"/>
</dbReference>
<dbReference type="InterPro" id="IPR000276">
    <property type="entry name" value="GPCR_Rhodpsn"/>
</dbReference>
<dbReference type="GO" id="GO:0016020">
    <property type="term" value="C:membrane"/>
    <property type="evidence" value="ECO:0007669"/>
    <property type="project" value="UniProtKB-SubCell"/>
</dbReference>
<comment type="subcellular location">
    <subcellularLocation>
        <location evidence="1">Membrane</location>
        <topology evidence="1">Multi-pass membrane protein</topology>
    </subcellularLocation>
</comment>
<dbReference type="AlphaFoldDB" id="A0A9W2YIE4"/>
<dbReference type="SUPFAM" id="SSF81321">
    <property type="entry name" value="Family A G protein-coupled receptor-like"/>
    <property type="match status" value="1"/>
</dbReference>
<feature type="transmembrane region" description="Helical" evidence="9">
    <location>
        <begin position="81"/>
        <end position="101"/>
    </location>
</feature>
<gene>
    <name evidence="12" type="primary">LOC106063629</name>
</gene>
<evidence type="ECO:0000256" key="6">
    <source>
        <dbReference type="ARBA" id="ARBA00023170"/>
    </source>
</evidence>
<proteinExistence type="predicted"/>
<feature type="domain" description="G-protein coupled receptors family 1 profile" evidence="10">
    <location>
        <begin position="55"/>
        <end position="312"/>
    </location>
</feature>
<dbReference type="PANTHER" id="PTHR24240">
    <property type="entry name" value="OPSIN"/>
    <property type="match status" value="1"/>
</dbReference>